<evidence type="ECO:0000313" key="3">
    <source>
        <dbReference type="Proteomes" id="UP000009227"/>
    </source>
</evidence>
<accession>F6BEG4</accession>
<dbReference type="RefSeq" id="WP_013798234.1">
    <property type="nucleotide sequence ID" value="NC_015562.1"/>
</dbReference>
<dbReference type="Proteomes" id="UP000009227">
    <property type="component" value="Chromosome"/>
</dbReference>
<evidence type="ECO:0000313" key="2">
    <source>
        <dbReference type="EMBL" id="AEF95625.1"/>
    </source>
</evidence>
<keyword evidence="1" id="KW-1133">Transmembrane helix</keyword>
<dbReference type="GO" id="GO:0016740">
    <property type="term" value="F:transferase activity"/>
    <property type="evidence" value="ECO:0007669"/>
    <property type="project" value="UniProtKB-KW"/>
</dbReference>
<dbReference type="HOGENOM" id="CLU_3057174_0_0_2"/>
<evidence type="ECO:0000256" key="1">
    <source>
        <dbReference type="SAM" id="Phobius"/>
    </source>
</evidence>
<dbReference type="STRING" id="880724.Metig_0064"/>
<dbReference type="GeneID" id="10642899"/>
<dbReference type="EMBL" id="CP002737">
    <property type="protein sequence ID" value="AEF95625.1"/>
    <property type="molecule type" value="Genomic_DNA"/>
</dbReference>
<keyword evidence="1" id="KW-0472">Membrane</keyword>
<organism evidence="3">
    <name type="scientific">Methanotorris igneus (strain DSM 5666 / JCM 11834 / Kol 5)</name>
    <dbReference type="NCBI Taxonomy" id="880724"/>
    <lineage>
        <taxon>Archaea</taxon>
        <taxon>Methanobacteriati</taxon>
        <taxon>Methanobacteriota</taxon>
        <taxon>Methanomada group</taxon>
        <taxon>Methanococci</taxon>
        <taxon>Methanococcales</taxon>
        <taxon>Methanocaldococcaceae</taxon>
        <taxon>Methanotorris</taxon>
    </lineage>
</organism>
<keyword evidence="1" id="KW-0812">Transmembrane</keyword>
<feature type="transmembrane region" description="Helical" evidence="1">
    <location>
        <begin position="7"/>
        <end position="24"/>
    </location>
</feature>
<proteinExistence type="predicted"/>
<keyword evidence="3" id="KW-1185">Reference proteome</keyword>
<dbReference type="AlphaFoldDB" id="F6BEG4"/>
<keyword evidence="2" id="KW-0808">Transferase</keyword>
<feature type="transmembrane region" description="Helical" evidence="1">
    <location>
        <begin position="30"/>
        <end position="47"/>
    </location>
</feature>
<name>F6BEG4_METIK</name>
<dbReference type="KEGG" id="mig:Metig_0064"/>
<protein>
    <submittedName>
        <fullName evidence="2">UbiA prenyltransferase</fullName>
    </submittedName>
</protein>
<sequence length="54" mass="6115">MKKETKIKILIFINILIVAMTLWALLRGKILLTLVGIVVLINGLLTLKRAKEEN</sequence>
<reference evidence="2 3" key="1">
    <citation type="submission" date="2011-05" db="EMBL/GenBank/DDBJ databases">
        <title>Complete sequence of Methanotorris igneus Kol 5.</title>
        <authorList>
            <consortium name="US DOE Joint Genome Institute"/>
            <person name="Lucas S."/>
            <person name="Han J."/>
            <person name="Lapidus A."/>
            <person name="Cheng J.-F."/>
            <person name="Goodwin L."/>
            <person name="Pitluck S."/>
            <person name="Peters L."/>
            <person name="Mikhailova N."/>
            <person name="Chertkov O."/>
            <person name="Han C."/>
            <person name="Tapia R."/>
            <person name="Land M."/>
            <person name="Hauser L."/>
            <person name="Kyrpides N."/>
            <person name="Ivanova N."/>
            <person name="Pagani I."/>
            <person name="Sieprawska-Lupa M."/>
            <person name="Whitman W."/>
            <person name="Woyke T."/>
        </authorList>
    </citation>
    <scope>NUCLEOTIDE SEQUENCE [LARGE SCALE GENOMIC DNA]</scope>
    <source>
        <strain evidence="3">DSM 5666 / JCM 11834 / Kol 5</strain>
    </source>
</reference>
<gene>
    <name evidence="2" type="ordered locus">Metig_0064</name>
</gene>